<proteinExistence type="predicted"/>
<dbReference type="RefSeq" id="WP_311947084.1">
    <property type="nucleotide sequence ID" value="NZ_JAVLVU010000001.1"/>
</dbReference>
<sequence>MKRVKSLVFHSISFPAPDSFKNHFIDIISDFGFNEQIGYGLSFIETSTDALTVKAIKRTASFINDFDINQNQFSRRQINVYSDFIFSIDFELGILCVLGGITQLNYVKYLFRTIISEDYELAPVDLSISAFYKILAQKQINAKIDHITINHFNYKNELVGRFAGTVLNYSIASELIESYKSDIVKLSFLIKINERESFTLQIFPNGVLKFLSEEENYDLILDFIKQIIFTKNG</sequence>
<reference evidence="2" key="1">
    <citation type="submission" date="2023-07" db="EMBL/GenBank/DDBJ databases">
        <title>Functional and genomic diversity of the sorghum phyllosphere microbiome.</title>
        <authorList>
            <person name="Shade A."/>
        </authorList>
    </citation>
    <scope>NUCLEOTIDE SEQUENCE [LARGE SCALE GENOMIC DNA]</scope>
    <source>
        <strain evidence="2">SORGH_AS_0422</strain>
    </source>
</reference>
<accession>A0ABU3GN63</accession>
<organism evidence="1 2">
    <name type="scientific">Mucilaginibacter terrae</name>
    <dbReference type="NCBI Taxonomy" id="1955052"/>
    <lineage>
        <taxon>Bacteria</taxon>
        <taxon>Pseudomonadati</taxon>
        <taxon>Bacteroidota</taxon>
        <taxon>Sphingobacteriia</taxon>
        <taxon>Sphingobacteriales</taxon>
        <taxon>Sphingobacteriaceae</taxon>
        <taxon>Mucilaginibacter</taxon>
    </lineage>
</organism>
<keyword evidence="2" id="KW-1185">Reference proteome</keyword>
<gene>
    <name evidence="1" type="ORF">QE417_000294</name>
</gene>
<evidence type="ECO:0000313" key="2">
    <source>
        <dbReference type="Proteomes" id="UP001258315"/>
    </source>
</evidence>
<evidence type="ECO:0000313" key="1">
    <source>
        <dbReference type="EMBL" id="MDT3401222.1"/>
    </source>
</evidence>
<dbReference type="Proteomes" id="UP001258315">
    <property type="component" value="Unassembled WGS sequence"/>
</dbReference>
<comment type="caution">
    <text evidence="1">The sequence shown here is derived from an EMBL/GenBank/DDBJ whole genome shotgun (WGS) entry which is preliminary data.</text>
</comment>
<protein>
    <submittedName>
        <fullName evidence="1">Uncharacterized protein</fullName>
    </submittedName>
</protein>
<dbReference type="EMBL" id="JAVLVU010000001">
    <property type="protein sequence ID" value="MDT3401222.1"/>
    <property type="molecule type" value="Genomic_DNA"/>
</dbReference>
<name>A0ABU3GN63_9SPHI</name>